<keyword evidence="10" id="KW-0496">Mitochondrion</keyword>
<evidence type="ECO:0000256" key="1">
    <source>
        <dbReference type="ARBA" id="ARBA00004434"/>
    </source>
</evidence>
<feature type="domain" description="BCS1 N-terminal" evidence="17">
    <location>
        <begin position="115"/>
        <end position="285"/>
    </location>
</feature>
<dbReference type="InterPro" id="IPR003959">
    <property type="entry name" value="ATPase_AAA_core"/>
</dbReference>
<dbReference type="InterPro" id="IPR014851">
    <property type="entry name" value="BCS1_N"/>
</dbReference>
<gene>
    <name evidence="18" type="ORF">DdX_12009</name>
</gene>
<evidence type="ECO:0000256" key="15">
    <source>
        <dbReference type="SAM" id="Phobius"/>
    </source>
</evidence>
<dbReference type="Gene3D" id="3.40.50.300">
    <property type="entry name" value="P-loop containing nucleotide triphosphate hydrolases"/>
    <property type="match status" value="2"/>
</dbReference>
<dbReference type="InterPro" id="IPR050747">
    <property type="entry name" value="Mitochondrial_chaperone_BCS1"/>
</dbReference>
<evidence type="ECO:0000256" key="4">
    <source>
        <dbReference type="ARBA" id="ARBA00022692"/>
    </source>
</evidence>
<accession>A0AAD4MYB1</accession>
<evidence type="ECO:0000259" key="17">
    <source>
        <dbReference type="SMART" id="SM01024"/>
    </source>
</evidence>
<feature type="transmembrane region" description="Helical" evidence="15">
    <location>
        <begin position="96"/>
        <end position="124"/>
    </location>
</feature>
<dbReference type="GO" id="GO:0005743">
    <property type="term" value="C:mitochondrial inner membrane"/>
    <property type="evidence" value="ECO:0007669"/>
    <property type="project" value="UniProtKB-SubCell"/>
</dbReference>
<dbReference type="GO" id="GO:0016887">
    <property type="term" value="F:ATP hydrolysis activity"/>
    <property type="evidence" value="ECO:0007669"/>
    <property type="project" value="InterPro"/>
</dbReference>
<dbReference type="Pfam" id="PF08740">
    <property type="entry name" value="BCS1_N"/>
    <property type="match status" value="1"/>
</dbReference>
<dbReference type="InterPro" id="IPR027417">
    <property type="entry name" value="P-loop_NTPase"/>
</dbReference>
<dbReference type="InterPro" id="IPR003593">
    <property type="entry name" value="AAA+_ATPase"/>
</dbReference>
<evidence type="ECO:0000256" key="10">
    <source>
        <dbReference type="ARBA" id="ARBA00023128"/>
    </source>
</evidence>
<sequence>MDYSLVRPPSRISEGWSGRERGQSGGIYYNDVIVKSPSEVGNPKGKTIFICDNFTITKRFYAIMESISQIINVPLAAHVTHGNTTQLSGFDFNSIVAFYTTLLCNPVFFGSLAVTIIGFIGYYLNSAYNTVKDAFWQRFIRTLDISNKFMEYQWVMDHINKHSTWQTANLSLESKLDYDDLGNGYMDRKFLPGEGTHYFYYKNQWIQVDRRTEKAERNSGERDVERVTLTTYGYNVPPDFWQNFLDEASTEAIEAMSKGLSLYRADYEYWSMIDKPRKKRTLDSVILADGVKERLTEDIQDFLDSENWYNEMGVPYRRGYLLYGPPGTGKTSIVTALASHFGFNICIVSLNDIGMTDSTLCNSVTLSGMLNALDGVASCEERIVFMTTNHKDRLDSALIRPGRVDCEQFVGHCTTSVIEKMFKRFYKRASEEQYEEFIKAVGTLDSTISPAQLQRHFTRYKNRPDAAIENYLHIQ</sequence>
<keyword evidence="6" id="KW-0999">Mitochondrion inner membrane</keyword>
<evidence type="ECO:0000256" key="11">
    <source>
        <dbReference type="ARBA" id="ARBA00023136"/>
    </source>
</evidence>
<evidence type="ECO:0000256" key="12">
    <source>
        <dbReference type="ARBA" id="ARBA00032816"/>
    </source>
</evidence>
<feature type="domain" description="AAA+ ATPase" evidence="16">
    <location>
        <begin position="316"/>
        <end position="414"/>
    </location>
</feature>
<evidence type="ECO:0000313" key="19">
    <source>
        <dbReference type="Proteomes" id="UP001201812"/>
    </source>
</evidence>
<dbReference type="AlphaFoldDB" id="A0AAD4MYB1"/>
<dbReference type="PROSITE" id="PS00674">
    <property type="entry name" value="AAA"/>
    <property type="match status" value="1"/>
</dbReference>
<dbReference type="SUPFAM" id="SSF52540">
    <property type="entry name" value="P-loop containing nucleoside triphosphate hydrolases"/>
    <property type="match status" value="1"/>
</dbReference>
<dbReference type="InterPro" id="IPR003960">
    <property type="entry name" value="ATPase_AAA_CS"/>
</dbReference>
<comment type="similarity">
    <text evidence="2">Belongs to the AAA ATPase family. BCS1 subfamily.</text>
</comment>
<evidence type="ECO:0000256" key="14">
    <source>
        <dbReference type="RuleBase" id="RU003651"/>
    </source>
</evidence>
<dbReference type="GO" id="GO:0005524">
    <property type="term" value="F:ATP binding"/>
    <property type="evidence" value="ECO:0007669"/>
    <property type="project" value="UniProtKB-KW"/>
</dbReference>
<dbReference type="Pfam" id="PF25426">
    <property type="entry name" value="AAA_lid_BCS1"/>
    <property type="match status" value="1"/>
</dbReference>
<evidence type="ECO:0000256" key="9">
    <source>
        <dbReference type="ARBA" id="ARBA00022989"/>
    </source>
</evidence>
<comment type="catalytic activity">
    <reaction evidence="13">
        <text>ATP + H2O = ADP + phosphate + H(+)</text>
        <dbReference type="Rhea" id="RHEA:13065"/>
        <dbReference type="ChEBI" id="CHEBI:15377"/>
        <dbReference type="ChEBI" id="CHEBI:15378"/>
        <dbReference type="ChEBI" id="CHEBI:30616"/>
        <dbReference type="ChEBI" id="CHEBI:43474"/>
        <dbReference type="ChEBI" id="CHEBI:456216"/>
    </reaction>
    <physiologicalReaction direction="left-to-right" evidence="13">
        <dbReference type="Rhea" id="RHEA:13066"/>
    </physiologicalReaction>
</comment>
<dbReference type="Pfam" id="PF00004">
    <property type="entry name" value="AAA"/>
    <property type="match status" value="2"/>
</dbReference>
<evidence type="ECO:0000256" key="6">
    <source>
        <dbReference type="ARBA" id="ARBA00022792"/>
    </source>
</evidence>
<evidence type="ECO:0000256" key="8">
    <source>
        <dbReference type="ARBA" id="ARBA00022840"/>
    </source>
</evidence>
<keyword evidence="4 15" id="KW-0812">Transmembrane</keyword>
<evidence type="ECO:0000256" key="5">
    <source>
        <dbReference type="ARBA" id="ARBA00022741"/>
    </source>
</evidence>
<evidence type="ECO:0000256" key="13">
    <source>
        <dbReference type="ARBA" id="ARBA00048778"/>
    </source>
</evidence>
<comment type="subcellular location">
    <subcellularLocation>
        <location evidence="1">Mitochondrion inner membrane</location>
        <topology evidence="1">Single-pass membrane protein</topology>
    </subcellularLocation>
</comment>
<dbReference type="EMBL" id="JAKKPZ010000037">
    <property type="protein sequence ID" value="KAI1708065.1"/>
    <property type="molecule type" value="Genomic_DNA"/>
</dbReference>
<evidence type="ECO:0000259" key="16">
    <source>
        <dbReference type="SMART" id="SM00382"/>
    </source>
</evidence>
<proteinExistence type="inferred from homology"/>
<keyword evidence="11 15" id="KW-0472">Membrane</keyword>
<keyword evidence="9 15" id="KW-1133">Transmembrane helix</keyword>
<dbReference type="InterPro" id="IPR057495">
    <property type="entry name" value="AAA_lid_BCS1"/>
</dbReference>
<keyword evidence="7" id="KW-0378">Hydrolase</keyword>
<protein>
    <recommendedName>
        <fullName evidence="3">Mitochondrial chaperone BCS1</fullName>
    </recommendedName>
    <alternativeName>
        <fullName evidence="12">BCS1-like protein</fullName>
    </alternativeName>
</protein>
<keyword evidence="19" id="KW-1185">Reference proteome</keyword>
<evidence type="ECO:0000313" key="18">
    <source>
        <dbReference type="EMBL" id="KAI1708065.1"/>
    </source>
</evidence>
<evidence type="ECO:0000256" key="2">
    <source>
        <dbReference type="ARBA" id="ARBA00007448"/>
    </source>
</evidence>
<dbReference type="SMART" id="SM01024">
    <property type="entry name" value="BCS1_N"/>
    <property type="match status" value="1"/>
</dbReference>
<dbReference type="SMART" id="SM00382">
    <property type="entry name" value="AAA"/>
    <property type="match status" value="1"/>
</dbReference>
<evidence type="ECO:0000256" key="3">
    <source>
        <dbReference type="ARBA" id="ARBA00016942"/>
    </source>
</evidence>
<comment type="caution">
    <text evidence="18">The sequence shown here is derived from an EMBL/GenBank/DDBJ whole genome shotgun (WGS) entry which is preliminary data.</text>
</comment>
<dbReference type="Proteomes" id="UP001201812">
    <property type="component" value="Unassembled WGS sequence"/>
</dbReference>
<keyword evidence="8 14" id="KW-0067">ATP-binding</keyword>
<name>A0AAD4MYB1_9BILA</name>
<organism evidence="18 19">
    <name type="scientific">Ditylenchus destructor</name>
    <dbReference type="NCBI Taxonomy" id="166010"/>
    <lineage>
        <taxon>Eukaryota</taxon>
        <taxon>Metazoa</taxon>
        <taxon>Ecdysozoa</taxon>
        <taxon>Nematoda</taxon>
        <taxon>Chromadorea</taxon>
        <taxon>Rhabditida</taxon>
        <taxon>Tylenchina</taxon>
        <taxon>Tylenchomorpha</taxon>
        <taxon>Sphaerularioidea</taxon>
        <taxon>Anguinidae</taxon>
        <taxon>Anguininae</taxon>
        <taxon>Ditylenchus</taxon>
    </lineage>
</organism>
<reference evidence="18" key="1">
    <citation type="submission" date="2022-01" db="EMBL/GenBank/DDBJ databases">
        <title>Genome Sequence Resource for Two Populations of Ditylenchus destructor, the Migratory Endoparasitic Phytonematode.</title>
        <authorList>
            <person name="Zhang H."/>
            <person name="Lin R."/>
            <person name="Xie B."/>
        </authorList>
    </citation>
    <scope>NUCLEOTIDE SEQUENCE</scope>
    <source>
        <strain evidence="18">BazhouSP</strain>
    </source>
</reference>
<dbReference type="PANTHER" id="PTHR23070">
    <property type="entry name" value="BCS1 AAA-TYPE ATPASE"/>
    <property type="match status" value="1"/>
</dbReference>
<keyword evidence="5 14" id="KW-0547">Nucleotide-binding</keyword>
<evidence type="ECO:0000256" key="7">
    <source>
        <dbReference type="ARBA" id="ARBA00022801"/>
    </source>
</evidence>